<name>A0AAD7IFD3_9AGAR</name>
<keyword evidence="1" id="KW-0732">Signal</keyword>
<gene>
    <name evidence="3" type="ORF">B0H16DRAFT_1728912</name>
</gene>
<evidence type="ECO:0000259" key="2">
    <source>
        <dbReference type="Pfam" id="PF12937"/>
    </source>
</evidence>
<feature type="domain" description="F-box" evidence="2">
    <location>
        <begin position="16"/>
        <end position="70"/>
    </location>
</feature>
<dbReference type="Proteomes" id="UP001215598">
    <property type="component" value="Unassembled WGS sequence"/>
</dbReference>
<feature type="signal peptide" evidence="1">
    <location>
        <begin position="1"/>
        <end position="24"/>
    </location>
</feature>
<dbReference type="AlphaFoldDB" id="A0AAD7IFD3"/>
<dbReference type="Pfam" id="PF12937">
    <property type="entry name" value="F-box-like"/>
    <property type="match status" value="1"/>
</dbReference>
<dbReference type="Gene3D" id="1.20.1280.50">
    <property type="match status" value="1"/>
</dbReference>
<proteinExistence type="predicted"/>
<evidence type="ECO:0000313" key="4">
    <source>
        <dbReference type="Proteomes" id="UP001215598"/>
    </source>
</evidence>
<feature type="chain" id="PRO_5042017718" description="F-box domain-containing protein" evidence="1">
    <location>
        <begin position="25"/>
        <end position="460"/>
    </location>
</feature>
<protein>
    <recommendedName>
        <fullName evidence="2">F-box domain-containing protein</fullName>
    </recommendedName>
</protein>
<evidence type="ECO:0000313" key="3">
    <source>
        <dbReference type="EMBL" id="KAJ7740550.1"/>
    </source>
</evidence>
<comment type="caution">
    <text evidence="3">The sequence shown here is derived from an EMBL/GenBank/DDBJ whole genome shotgun (WGS) entry which is preliminary data.</text>
</comment>
<keyword evidence="4" id="KW-1185">Reference proteome</keyword>
<organism evidence="3 4">
    <name type="scientific">Mycena metata</name>
    <dbReference type="NCBI Taxonomy" id="1033252"/>
    <lineage>
        <taxon>Eukaryota</taxon>
        <taxon>Fungi</taxon>
        <taxon>Dikarya</taxon>
        <taxon>Basidiomycota</taxon>
        <taxon>Agaricomycotina</taxon>
        <taxon>Agaricomycetes</taxon>
        <taxon>Agaricomycetidae</taxon>
        <taxon>Agaricales</taxon>
        <taxon>Marasmiineae</taxon>
        <taxon>Mycenaceae</taxon>
        <taxon>Mycena</taxon>
    </lineage>
</organism>
<dbReference type="EMBL" id="JARKIB010000102">
    <property type="protein sequence ID" value="KAJ7740550.1"/>
    <property type="molecule type" value="Genomic_DNA"/>
</dbReference>
<reference evidence="3" key="1">
    <citation type="submission" date="2023-03" db="EMBL/GenBank/DDBJ databases">
        <title>Massive genome expansion in bonnet fungi (Mycena s.s.) driven by repeated elements and novel gene families across ecological guilds.</title>
        <authorList>
            <consortium name="Lawrence Berkeley National Laboratory"/>
            <person name="Harder C.B."/>
            <person name="Miyauchi S."/>
            <person name="Viragh M."/>
            <person name="Kuo A."/>
            <person name="Thoen E."/>
            <person name="Andreopoulos B."/>
            <person name="Lu D."/>
            <person name="Skrede I."/>
            <person name="Drula E."/>
            <person name="Henrissat B."/>
            <person name="Morin E."/>
            <person name="Kohler A."/>
            <person name="Barry K."/>
            <person name="LaButti K."/>
            <person name="Morin E."/>
            <person name="Salamov A."/>
            <person name="Lipzen A."/>
            <person name="Mereny Z."/>
            <person name="Hegedus B."/>
            <person name="Baldrian P."/>
            <person name="Stursova M."/>
            <person name="Weitz H."/>
            <person name="Taylor A."/>
            <person name="Grigoriev I.V."/>
            <person name="Nagy L.G."/>
            <person name="Martin F."/>
            <person name="Kauserud H."/>
        </authorList>
    </citation>
    <scope>NUCLEOTIDE SEQUENCE</scope>
    <source>
        <strain evidence="3">CBHHK182m</strain>
    </source>
</reference>
<evidence type="ECO:0000256" key="1">
    <source>
        <dbReference type="SAM" id="SignalP"/>
    </source>
</evidence>
<dbReference type="InterPro" id="IPR001810">
    <property type="entry name" value="F-box_dom"/>
</dbReference>
<sequence length="460" mass="50627">MPSSFGVLAALSFAFPVLPPEILGYIFRLVCSEHDPTLRQFRAACIRLSHVNRYWRAVACAEPSLWRTLVVDDTTPPGYLDAFIEYSGHRPIAVAFALIRVFSPASRSPYCAPLVASAIRILSSLHRWEALELYIDHRDTMDALVSLFTDLRAPRLRYVSLTCREFSLTPTPTSHASPTSLFGPTLHSIRHITLDGVMLPPALASPMPLLVDLALDGIPSPFWPTYHAFIRLVAQSPSLRRICLNCVGFTGAPPVSSTLVSHILHFDISFGFGTLECGRSTLVLLASLVFSDLDSLRMAFRNTRAAAAFAATSIVFNARRVCLEGPCTDILVVRSIMARLHHVAALDLCHGHSAMLAALKPAHTVDSAIPLPSVASLRLYEPDWVALLDALASRASASQTGIKELQCCIPRVRSYLKCTVPHVSYSDFPAFQQVLCLVDTFAWFEPTLPDNPLLISKYFT</sequence>
<accession>A0AAD7IFD3</accession>